<feature type="domain" description="KARI N-terminal Rossmann" evidence="14">
    <location>
        <begin position="78"/>
        <end position="280"/>
    </location>
</feature>
<sequence length="577" mass="61704">MMMNTTKPTTKPTRAAAAAAATRRPVARTHRYSGAQPTVCRAATSVGPSERASSFEFNTKVFPKLQVDFPEGETEFVVKGGRDQFELVAKAFDGIKQVSVIGWGSQGPAQAKNLRDTFSEAGMDTKVVIGLREGSTSYDEAVDAGFTEADGTLTGVFEAAASGDLVLLLISDAAQASLYPRLLAAMKPGSTLGLSHGFLLGVMKNDGVDFRDDINVVLVAPKGMGPSVRRLYEQGKEVNGAGINASFAVQQDATGTATDIALGWAVGVGAPFSFFTTLESEYKSDIYGERCVLLGGVHGLVECLYRRYTREGMSAEDAFTNTAETITGPITKIISTQGMKAVYEAMPTEADKDTFMQAYTASLGPCLDICYEIYEDVACGNEIRSVVNAGNRFDRFPMGKIDQTAMWKVGEGVRAERQKRAESGDDGIPINPFTAGAYVALMMATVITLREKGHGFSEVCNESIIEAVDSLNPYMHAKGVAFMVDNCSYTARLGSRKWAPRFDYIVEQQAMTSIDSGSHDIDATLKQEFLTHPVHDALRMCSDLRPSVDISVTGEGSGGGGARDASTNFKAGVAASS</sequence>
<feature type="compositionally biased region" description="Low complexity" evidence="13">
    <location>
        <begin position="1"/>
        <end position="24"/>
    </location>
</feature>
<evidence type="ECO:0000256" key="6">
    <source>
        <dbReference type="ARBA" id="ARBA00022723"/>
    </source>
</evidence>
<dbReference type="GO" id="GO:0009507">
    <property type="term" value="C:chloroplast"/>
    <property type="evidence" value="ECO:0007669"/>
    <property type="project" value="TreeGrafter"/>
</dbReference>
<accession>A0A830I5I6</accession>
<dbReference type="PANTHER" id="PTHR21371">
    <property type="entry name" value="KETOL-ACID REDUCTOISOMERASE, MITOCHONDRIAL"/>
    <property type="match status" value="1"/>
</dbReference>
<evidence type="ECO:0000256" key="4">
    <source>
        <dbReference type="ARBA" id="ARBA00010318"/>
    </source>
</evidence>
<organism evidence="16 17">
    <name type="scientific">Pycnococcus provasolii</name>
    <dbReference type="NCBI Taxonomy" id="41880"/>
    <lineage>
        <taxon>Eukaryota</taxon>
        <taxon>Viridiplantae</taxon>
        <taxon>Chlorophyta</taxon>
        <taxon>Pseudoscourfieldiophyceae</taxon>
        <taxon>Pseudoscourfieldiales</taxon>
        <taxon>Pycnococcaceae</taxon>
        <taxon>Pycnococcus</taxon>
    </lineage>
</organism>
<evidence type="ECO:0000256" key="7">
    <source>
        <dbReference type="ARBA" id="ARBA00022842"/>
    </source>
</evidence>
<dbReference type="PROSITE" id="PS51851">
    <property type="entry name" value="KARI_C"/>
    <property type="match status" value="1"/>
</dbReference>
<dbReference type="OrthoDB" id="10255643at2759"/>
<name>A0A830I5I6_9CHLO</name>
<dbReference type="Pfam" id="PF01450">
    <property type="entry name" value="KARI_C"/>
    <property type="match status" value="1"/>
</dbReference>
<dbReference type="InterPro" id="IPR008927">
    <property type="entry name" value="6-PGluconate_DH-like_C_sf"/>
</dbReference>
<dbReference type="Proteomes" id="UP000660262">
    <property type="component" value="Unassembled WGS sequence"/>
</dbReference>
<dbReference type="EMBL" id="BNJQ01000041">
    <property type="protein sequence ID" value="GHP12347.1"/>
    <property type="molecule type" value="Genomic_DNA"/>
</dbReference>
<proteinExistence type="inferred from homology"/>
<comment type="caution">
    <text evidence="12">Lacks conserved residue(s) required for the propagation of feature annotation.</text>
</comment>
<comment type="cofactor">
    <cofactor evidence="1">
        <name>Mg(2+)</name>
        <dbReference type="ChEBI" id="CHEBI:18420"/>
    </cofactor>
</comment>
<keyword evidence="17" id="KW-1185">Reference proteome</keyword>
<dbReference type="InterPro" id="IPR013328">
    <property type="entry name" value="6PGD_dom2"/>
</dbReference>
<evidence type="ECO:0000256" key="5">
    <source>
        <dbReference type="ARBA" id="ARBA00022605"/>
    </source>
</evidence>
<dbReference type="AlphaFoldDB" id="A0A830I5I6"/>
<dbReference type="PROSITE" id="PS51850">
    <property type="entry name" value="KARI_N"/>
    <property type="match status" value="1"/>
</dbReference>
<dbReference type="UniPathway" id="UPA00047">
    <property type="reaction ID" value="UER00056"/>
</dbReference>
<feature type="region of interest" description="Disordered" evidence="13">
    <location>
        <begin position="552"/>
        <end position="577"/>
    </location>
</feature>
<evidence type="ECO:0000256" key="9">
    <source>
        <dbReference type="ARBA" id="ARBA00023304"/>
    </source>
</evidence>
<dbReference type="SUPFAM" id="SSF48179">
    <property type="entry name" value="6-phosphogluconate dehydrogenase C-terminal domain-like"/>
    <property type="match status" value="1"/>
</dbReference>
<dbReference type="PANTHER" id="PTHR21371:SF1">
    <property type="entry name" value="KETOL-ACID REDUCTOISOMERASE, MITOCHONDRIAL"/>
    <property type="match status" value="1"/>
</dbReference>
<feature type="domain" description="KARI C-terminal knotted" evidence="15">
    <location>
        <begin position="277"/>
        <end position="420"/>
    </location>
</feature>
<feature type="binding site" evidence="12">
    <location>
        <position position="289"/>
    </location>
    <ligand>
        <name>Mg(2+)</name>
        <dbReference type="ChEBI" id="CHEBI:18420"/>
        <label>1</label>
    </ligand>
</feature>
<dbReference type="GO" id="GO:0046872">
    <property type="term" value="F:metal ion binding"/>
    <property type="evidence" value="ECO:0007669"/>
    <property type="project" value="UniProtKB-UniRule"/>
</dbReference>
<dbReference type="Gene3D" id="1.10.1040.10">
    <property type="entry name" value="N-(1-d-carboxylethyl)-l-norvaline Dehydrogenase, domain 2"/>
    <property type="match status" value="1"/>
</dbReference>
<feature type="binding site" evidence="12">
    <location>
        <position position="285"/>
    </location>
    <ligand>
        <name>Mg(2+)</name>
        <dbReference type="ChEBI" id="CHEBI:18420"/>
        <label>1</label>
    </ligand>
</feature>
<reference evidence="16" key="1">
    <citation type="submission" date="2020-10" db="EMBL/GenBank/DDBJ databases">
        <title>Unveiling of a novel bifunctional photoreceptor, Dualchrome1, isolated from a cosmopolitan green alga.</title>
        <authorList>
            <person name="Suzuki S."/>
            <person name="Kawachi M."/>
        </authorList>
    </citation>
    <scope>NUCLEOTIDE SEQUENCE</scope>
    <source>
        <strain evidence="16">NIES 2893</strain>
    </source>
</reference>
<feature type="binding site" evidence="12">
    <location>
        <position position="285"/>
    </location>
    <ligand>
        <name>Mg(2+)</name>
        <dbReference type="ChEBI" id="CHEBI:18420"/>
        <label>2</label>
    </ligand>
</feature>
<comment type="pathway">
    <text evidence="3">Amino-acid biosynthesis; L-isoleucine biosynthesis; L-isoleucine from 2-oxobutanoate: step 2/4.</text>
</comment>
<keyword evidence="6 12" id="KW-0479">Metal-binding</keyword>
<dbReference type="GO" id="GO:0009097">
    <property type="term" value="P:isoleucine biosynthetic process"/>
    <property type="evidence" value="ECO:0007669"/>
    <property type="project" value="UniProtKB-UniRule"/>
</dbReference>
<comment type="caution">
    <text evidence="16">The sequence shown here is derived from an EMBL/GenBank/DDBJ whole genome shotgun (WGS) entry which is preliminary data.</text>
</comment>
<keyword evidence="9 12" id="KW-0100">Branched-chain amino acid biosynthesis</keyword>
<dbReference type="InterPro" id="IPR013116">
    <property type="entry name" value="KARI_N"/>
</dbReference>
<dbReference type="InterPro" id="IPR000506">
    <property type="entry name" value="KARI_C"/>
</dbReference>
<evidence type="ECO:0000259" key="14">
    <source>
        <dbReference type="PROSITE" id="PS51850"/>
    </source>
</evidence>
<comment type="similarity">
    <text evidence="4 12">Belongs to the ketol-acid reductoisomerase family.</text>
</comment>
<dbReference type="SUPFAM" id="SSF51735">
    <property type="entry name" value="NAD(P)-binding Rossmann-fold domains"/>
    <property type="match status" value="1"/>
</dbReference>
<evidence type="ECO:0000256" key="2">
    <source>
        <dbReference type="ARBA" id="ARBA00004864"/>
    </source>
</evidence>
<dbReference type="GO" id="GO:0004455">
    <property type="term" value="F:ketol-acid reductoisomerase activity"/>
    <property type="evidence" value="ECO:0007669"/>
    <property type="project" value="UniProtKB-UniRule"/>
</dbReference>
<comment type="pathway">
    <text evidence="2">Amino-acid biosynthesis; L-valine biosynthesis; L-valine from pyruvate: step 2/4.</text>
</comment>
<evidence type="ECO:0000256" key="12">
    <source>
        <dbReference type="PROSITE-ProRule" id="PRU01198"/>
    </source>
</evidence>
<gene>
    <name evidence="16" type="ORF">PPROV_001107500</name>
</gene>
<evidence type="ECO:0000256" key="1">
    <source>
        <dbReference type="ARBA" id="ARBA00001946"/>
    </source>
</evidence>
<evidence type="ECO:0000259" key="15">
    <source>
        <dbReference type="PROSITE" id="PS51851"/>
    </source>
</evidence>
<dbReference type="GO" id="GO:0005739">
    <property type="term" value="C:mitochondrion"/>
    <property type="evidence" value="ECO:0007669"/>
    <property type="project" value="TreeGrafter"/>
</dbReference>
<dbReference type="InterPro" id="IPR036291">
    <property type="entry name" value="NAD(P)-bd_dom_sf"/>
</dbReference>
<evidence type="ECO:0000256" key="3">
    <source>
        <dbReference type="ARBA" id="ARBA00004885"/>
    </source>
</evidence>
<dbReference type="GO" id="GO:0009099">
    <property type="term" value="P:L-valine biosynthetic process"/>
    <property type="evidence" value="ECO:0007669"/>
    <property type="project" value="UniProtKB-UniRule"/>
</dbReference>
<evidence type="ECO:0000313" key="16">
    <source>
        <dbReference type="EMBL" id="GHP12347.1"/>
    </source>
</evidence>
<evidence type="ECO:0000256" key="10">
    <source>
        <dbReference type="ARBA" id="ARBA00030209"/>
    </source>
</evidence>
<keyword evidence="5 12" id="KW-0028">Amino-acid biosynthesis</keyword>
<keyword evidence="8 12" id="KW-0560">Oxidoreductase</keyword>
<dbReference type="Pfam" id="PF07991">
    <property type="entry name" value="KARI_N"/>
    <property type="match status" value="1"/>
</dbReference>
<keyword evidence="7 12" id="KW-0460">Magnesium</keyword>
<feature type="region of interest" description="Disordered" evidence="13">
    <location>
        <begin position="1"/>
        <end position="32"/>
    </location>
</feature>
<dbReference type="UniPathway" id="UPA00049">
    <property type="reaction ID" value="UER00060"/>
</dbReference>
<dbReference type="InterPro" id="IPR013023">
    <property type="entry name" value="KARI"/>
</dbReference>
<evidence type="ECO:0000313" key="17">
    <source>
        <dbReference type="Proteomes" id="UP000660262"/>
    </source>
</evidence>
<dbReference type="Gene3D" id="3.40.50.720">
    <property type="entry name" value="NAD(P)-binding Rossmann-like Domain"/>
    <property type="match status" value="1"/>
</dbReference>
<evidence type="ECO:0000256" key="8">
    <source>
        <dbReference type="ARBA" id="ARBA00023002"/>
    </source>
</evidence>
<feature type="compositionally biased region" description="Polar residues" evidence="13">
    <location>
        <begin position="565"/>
        <end position="577"/>
    </location>
</feature>
<evidence type="ECO:0000256" key="11">
    <source>
        <dbReference type="ARBA" id="ARBA00030593"/>
    </source>
</evidence>
<evidence type="ECO:0000256" key="13">
    <source>
        <dbReference type="SAM" id="MobiDB-lite"/>
    </source>
</evidence>
<protein>
    <recommendedName>
        <fullName evidence="11">Acetohydroxy-acid reductoisomerase</fullName>
    </recommendedName>
    <alternativeName>
        <fullName evidence="10">Alpha-keto-beta-hydroxylacyl reductoisomerase</fullName>
    </alternativeName>
</protein>